<keyword evidence="3" id="KW-1185">Reference proteome</keyword>
<dbReference type="HOGENOM" id="CLU_088526_0_1_9"/>
<evidence type="ECO:0008006" key="4">
    <source>
        <dbReference type="Google" id="ProtNLM"/>
    </source>
</evidence>
<keyword evidence="1" id="KW-0472">Membrane</keyword>
<feature type="transmembrane region" description="Helical" evidence="1">
    <location>
        <begin position="109"/>
        <end position="129"/>
    </location>
</feature>
<keyword evidence="1" id="KW-0812">Transmembrane</keyword>
<sequence>MSHNTFFGRQHDIDFIMFSVSHWMAISLVACFCMILFGLRRAIRSNPGLKQSIRLLLVAVLLFSEGGLQLWYITQEVWKKGNSLPLELCGITLLLSIVMLLTRSRLLYSFLYFAGIGGAFIALLTPNLVYPFPHFRFLLFFAAHGGIILASLYMTWIEGYRPTWKSLFFTMLCLNIVAAAVYAADRILGANYMFLAHKPGTFSVLDYFGPYPYYLLAEEAFAFVVFLLMYLVFFWFPQRWNAPPCARRTKL</sequence>
<feature type="transmembrane region" description="Helical" evidence="1">
    <location>
        <begin position="135"/>
        <end position="154"/>
    </location>
</feature>
<dbReference type="AlphaFoldDB" id="A0A089MEJ5"/>
<feature type="transmembrane region" description="Helical" evidence="1">
    <location>
        <begin position="20"/>
        <end position="40"/>
    </location>
</feature>
<dbReference type="OrthoDB" id="9813172at2"/>
<dbReference type="EMBL" id="CP009287">
    <property type="protein sequence ID" value="AIQ69878.1"/>
    <property type="molecule type" value="Genomic_DNA"/>
</dbReference>
<feature type="transmembrane region" description="Helical" evidence="1">
    <location>
        <begin position="52"/>
        <end position="72"/>
    </location>
</feature>
<evidence type="ECO:0000313" key="2">
    <source>
        <dbReference type="EMBL" id="AIQ69878.1"/>
    </source>
</evidence>
<name>A0A089MEJ5_9BACL</name>
<dbReference type="eggNOG" id="COG5522">
    <property type="taxonomic scope" value="Bacteria"/>
</dbReference>
<dbReference type="Pfam" id="PF14808">
    <property type="entry name" value="TMEM164"/>
    <property type="match status" value="1"/>
</dbReference>
<dbReference type="STRING" id="189425.PGRAT_21220"/>
<evidence type="ECO:0000256" key="1">
    <source>
        <dbReference type="SAM" id="Phobius"/>
    </source>
</evidence>
<evidence type="ECO:0000313" key="3">
    <source>
        <dbReference type="Proteomes" id="UP000029500"/>
    </source>
</evidence>
<feature type="transmembrane region" description="Helical" evidence="1">
    <location>
        <begin position="213"/>
        <end position="236"/>
    </location>
</feature>
<feature type="transmembrane region" description="Helical" evidence="1">
    <location>
        <begin position="84"/>
        <end position="102"/>
    </location>
</feature>
<dbReference type="KEGG" id="pgm:PGRAT_21220"/>
<feature type="transmembrane region" description="Helical" evidence="1">
    <location>
        <begin position="166"/>
        <end position="184"/>
    </location>
</feature>
<accession>A0A089MEJ5</accession>
<reference evidence="2 3" key="1">
    <citation type="submission" date="2014-08" db="EMBL/GenBank/DDBJ databases">
        <title>Comparative genomics of the Paenibacillus odorifer group.</title>
        <authorList>
            <person name="den Bakker H.C."/>
            <person name="Tsai Y.-C."/>
            <person name="Martin N."/>
            <person name="Korlach J."/>
            <person name="Wiedmann M."/>
        </authorList>
    </citation>
    <scope>NUCLEOTIDE SEQUENCE [LARGE SCALE GENOMIC DNA]</scope>
    <source>
        <strain evidence="2 3">DSM 15220</strain>
    </source>
</reference>
<dbReference type="Proteomes" id="UP000029500">
    <property type="component" value="Chromosome"/>
</dbReference>
<dbReference type="RefSeq" id="WP_025707421.1">
    <property type="nucleotide sequence ID" value="NZ_CP009287.1"/>
</dbReference>
<keyword evidence="1" id="KW-1133">Transmembrane helix</keyword>
<gene>
    <name evidence="2" type="ORF">PGRAT_21220</name>
</gene>
<protein>
    <recommendedName>
        <fullName evidence="4">ABC transporter permease</fullName>
    </recommendedName>
</protein>
<organism evidence="2 3">
    <name type="scientific">Paenibacillus graminis</name>
    <dbReference type="NCBI Taxonomy" id="189425"/>
    <lineage>
        <taxon>Bacteria</taxon>
        <taxon>Bacillati</taxon>
        <taxon>Bacillota</taxon>
        <taxon>Bacilli</taxon>
        <taxon>Bacillales</taxon>
        <taxon>Paenibacillaceae</taxon>
        <taxon>Paenibacillus</taxon>
    </lineage>
</organism>
<dbReference type="NCBIfam" id="TIGR02206">
    <property type="entry name" value="intg_mem_TP0381"/>
    <property type="match status" value="1"/>
</dbReference>
<proteinExistence type="predicted"/>
<dbReference type="InterPro" id="IPR011737">
    <property type="entry name" value="CHP02206_TP0381"/>
</dbReference>